<dbReference type="EMBL" id="JBHSDP010000024">
    <property type="protein sequence ID" value="MFC4330680.1"/>
    <property type="molecule type" value="Genomic_DNA"/>
</dbReference>
<protein>
    <submittedName>
        <fullName evidence="4">TetR/AcrR family transcriptional regulator</fullName>
    </submittedName>
</protein>
<organism evidence="4 5">
    <name type="scientific">Streptomyces andamanensis</name>
    <dbReference type="NCBI Taxonomy" id="1565035"/>
    <lineage>
        <taxon>Bacteria</taxon>
        <taxon>Bacillati</taxon>
        <taxon>Actinomycetota</taxon>
        <taxon>Actinomycetes</taxon>
        <taxon>Kitasatosporales</taxon>
        <taxon>Streptomycetaceae</taxon>
        <taxon>Streptomyces</taxon>
    </lineage>
</organism>
<evidence type="ECO:0000313" key="4">
    <source>
        <dbReference type="EMBL" id="MFC4330680.1"/>
    </source>
</evidence>
<dbReference type="RefSeq" id="WP_018568359.1">
    <property type="nucleotide sequence ID" value="NZ_JBHSDP010000024.1"/>
</dbReference>
<dbReference type="InterPro" id="IPR009057">
    <property type="entry name" value="Homeodomain-like_sf"/>
</dbReference>
<dbReference type="SUPFAM" id="SSF46689">
    <property type="entry name" value="Homeodomain-like"/>
    <property type="match status" value="1"/>
</dbReference>
<evidence type="ECO:0000256" key="2">
    <source>
        <dbReference type="PROSITE-ProRule" id="PRU00335"/>
    </source>
</evidence>
<dbReference type="InterPro" id="IPR041583">
    <property type="entry name" value="TetR_C_31"/>
</dbReference>
<dbReference type="Pfam" id="PF17940">
    <property type="entry name" value="TetR_C_31"/>
    <property type="match status" value="1"/>
</dbReference>
<accession>A0ABV8TJC9</accession>
<sequence>MGHRDALLEGAKQCLTEKGYARTTARDIVAASGANLASIGYHYGSKEALLNEALIQANAEWGEALEKSMVYDADATAAPHEQFEAIWTKVIELFSGHRRLWAANFEAFTQIEHSPEIREALASGLQEARFGMGESLLARLAEGHDERAVRAVGSFFQALLTGVMAQWLIDPESAPTGQDLSYALLAITAGLREKEMSE</sequence>
<comment type="caution">
    <text evidence="4">The sequence shown here is derived from an EMBL/GenBank/DDBJ whole genome shotgun (WGS) entry which is preliminary data.</text>
</comment>
<dbReference type="PANTHER" id="PTHR30055">
    <property type="entry name" value="HTH-TYPE TRANSCRIPTIONAL REGULATOR RUTR"/>
    <property type="match status" value="1"/>
</dbReference>
<gene>
    <name evidence="4" type="ORF">ACFPC0_23420</name>
</gene>
<evidence type="ECO:0000259" key="3">
    <source>
        <dbReference type="PROSITE" id="PS50977"/>
    </source>
</evidence>
<dbReference type="InterPro" id="IPR001647">
    <property type="entry name" value="HTH_TetR"/>
</dbReference>
<dbReference type="Pfam" id="PF00440">
    <property type="entry name" value="TetR_N"/>
    <property type="match status" value="1"/>
</dbReference>
<dbReference type="SUPFAM" id="SSF48498">
    <property type="entry name" value="Tetracyclin repressor-like, C-terminal domain"/>
    <property type="match status" value="1"/>
</dbReference>
<evidence type="ECO:0000256" key="1">
    <source>
        <dbReference type="ARBA" id="ARBA00023125"/>
    </source>
</evidence>
<feature type="DNA-binding region" description="H-T-H motif" evidence="2">
    <location>
        <begin position="24"/>
        <end position="43"/>
    </location>
</feature>
<dbReference type="PROSITE" id="PS50977">
    <property type="entry name" value="HTH_TETR_2"/>
    <property type="match status" value="1"/>
</dbReference>
<dbReference type="InterPro" id="IPR050109">
    <property type="entry name" value="HTH-type_TetR-like_transc_reg"/>
</dbReference>
<evidence type="ECO:0000313" key="5">
    <source>
        <dbReference type="Proteomes" id="UP001595824"/>
    </source>
</evidence>
<dbReference type="Gene3D" id="1.10.357.10">
    <property type="entry name" value="Tetracycline Repressor, domain 2"/>
    <property type="match status" value="1"/>
</dbReference>
<reference evidence="5" key="1">
    <citation type="journal article" date="2019" name="Int. J. Syst. Evol. Microbiol.">
        <title>The Global Catalogue of Microorganisms (GCM) 10K type strain sequencing project: providing services to taxonomists for standard genome sequencing and annotation.</title>
        <authorList>
            <consortium name="The Broad Institute Genomics Platform"/>
            <consortium name="The Broad Institute Genome Sequencing Center for Infectious Disease"/>
            <person name="Wu L."/>
            <person name="Ma J."/>
        </authorList>
    </citation>
    <scope>NUCLEOTIDE SEQUENCE [LARGE SCALE GENOMIC DNA]</scope>
    <source>
        <strain evidence="5">PCU 347</strain>
    </source>
</reference>
<keyword evidence="5" id="KW-1185">Reference proteome</keyword>
<dbReference type="PRINTS" id="PR00455">
    <property type="entry name" value="HTHTETR"/>
</dbReference>
<name>A0ABV8TJC9_9ACTN</name>
<feature type="domain" description="HTH tetR-type" evidence="3">
    <location>
        <begin position="1"/>
        <end position="61"/>
    </location>
</feature>
<dbReference type="PANTHER" id="PTHR30055:SF219">
    <property type="entry name" value="TRANSCRIPTIONAL REGULATORY PROTEIN"/>
    <property type="match status" value="1"/>
</dbReference>
<keyword evidence="1 2" id="KW-0238">DNA-binding</keyword>
<dbReference type="Proteomes" id="UP001595824">
    <property type="component" value="Unassembled WGS sequence"/>
</dbReference>
<proteinExistence type="predicted"/>
<dbReference type="InterPro" id="IPR036271">
    <property type="entry name" value="Tet_transcr_reg_TetR-rel_C_sf"/>
</dbReference>